<keyword evidence="5" id="KW-0472">Membrane</keyword>
<feature type="region of interest" description="Disordered" evidence="7">
    <location>
        <begin position="451"/>
        <end position="521"/>
    </location>
</feature>
<comment type="similarity">
    <text evidence="2">Belongs to the OXA1/ALB3/YidC (TC 2.A.9.2) family.</text>
</comment>
<reference evidence="9" key="1">
    <citation type="submission" date="2020-10" db="EMBL/GenBank/DDBJ databases">
        <title>Unveiling of a novel bifunctional photoreceptor, Dualchrome1, isolated from a cosmopolitan green alga.</title>
        <authorList>
            <person name="Suzuki S."/>
            <person name="Kawachi M."/>
        </authorList>
    </citation>
    <scope>NUCLEOTIDE SEQUENCE</scope>
    <source>
        <strain evidence="9">NIES 2893</strain>
    </source>
</reference>
<comment type="similarity">
    <text evidence="6">Belongs to the OXA1/ALB3/YidC family.</text>
</comment>
<feature type="compositionally biased region" description="Low complexity" evidence="7">
    <location>
        <begin position="475"/>
        <end position="484"/>
    </location>
</feature>
<feature type="compositionally biased region" description="Low complexity" evidence="7">
    <location>
        <begin position="1"/>
        <end position="18"/>
    </location>
</feature>
<dbReference type="GO" id="GO:0010027">
    <property type="term" value="P:thylakoid membrane organization"/>
    <property type="evidence" value="ECO:0007669"/>
    <property type="project" value="TreeGrafter"/>
</dbReference>
<comment type="subcellular location">
    <subcellularLocation>
        <location evidence="1 6">Membrane</location>
        <topology evidence="1 6">Multi-pass membrane protein</topology>
    </subcellularLocation>
</comment>
<keyword evidence="3 6" id="KW-0812">Transmembrane</keyword>
<dbReference type="OrthoDB" id="2148490at2759"/>
<gene>
    <name evidence="9" type="ORF">PPROV_000088100</name>
</gene>
<dbReference type="GO" id="GO:0032977">
    <property type="term" value="F:membrane insertase activity"/>
    <property type="evidence" value="ECO:0007669"/>
    <property type="project" value="InterPro"/>
</dbReference>
<evidence type="ECO:0000256" key="4">
    <source>
        <dbReference type="ARBA" id="ARBA00022989"/>
    </source>
</evidence>
<evidence type="ECO:0000256" key="6">
    <source>
        <dbReference type="RuleBase" id="RU003945"/>
    </source>
</evidence>
<dbReference type="CDD" id="cd20070">
    <property type="entry name" value="5TM_YidC_Alb3"/>
    <property type="match status" value="1"/>
</dbReference>
<dbReference type="InterPro" id="IPR047196">
    <property type="entry name" value="YidC_ALB_C"/>
</dbReference>
<protein>
    <recommendedName>
        <fullName evidence="8">Membrane insertase YidC/Oxa/ALB C-terminal domain-containing protein</fullName>
    </recommendedName>
</protein>
<evidence type="ECO:0000256" key="1">
    <source>
        <dbReference type="ARBA" id="ARBA00004141"/>
    </source>
</evidence>
<dbReference type="PANTHER" id="PTHR12428:SF14">
    <property type="entry name" value="ALBINO3-LIKE PROTEIN 1, CHLOROPLASTIC"/>
    <property type="match status" value="1"/>
</dbReference>
<feature type="compositionally biased region" description="Basic and acidic residues" evidence="7">
    <location>
        <begin position="503"/>
        <end position="514"/>
    </location>
</feature>
<dbReference type="Proteomes" id="UP000660262">
    <property type="component" value="Unassembled WGS sequence"/>
</dbReference>
<sequence length="521" mass="55064">MASTSGVRSGSGSPSVGLLRGGGGQSRSSFRPALRPSHYKGRAKNCVSAMMTPDSIHSLAHNINEVFVLADAAAAAPAVASSTANTQVDAINAAGSSAADLAAVRFEGWYAVVADAFERTLVRISTQLANAGIPYSYGWSIVALTFGVKTLTLPLTKQQVESAMNQQALQPKVKAIRARFEGDEERINKEVNRLYQENDVNPAAGCLPSLATIPVFISLYRALSNSAIDGYLNEGFYWIPTLSGPTDMAAQRAGLGTAWIWPLVPGVTTSSVDSLAASTSSSGAENLLGAFYANYLSPEGLTTLFGGEPKIGWTDAELYLVLPILVTVAQFVSAKVLKSFTPQDPEKPPPWILDYLPLMIGYFSLNVPAGLQIYYLSNSVFTTAQQIYLRKLGGAVVTVERQEYQQDLGTSRRKMGEPLELAPVLALAAEGGDGDVAAAAVAEEGGDVAAAAAPSNGEEANGSADAPPVAREMPLAAALAASGASDDETVPRELRRSRRRRRDLVEAETKEKESAFIAPSF</sequence>
<proteinExistence type="inferred from homology"/>
<comment type="caution">
    <text evidence="9">The sequence shown here is derived from an EMBL/GenBank/DDBJ whole genome shotgun (WGS) entry which is preliminary data.</text>
</comment>
<evidence type="ECO:0000259" key="8">
    <source>
        <dbReference type="Pfam" id="PF02096"/>
    </source>
</evidence>
<evidence type="ECO:0000256" key="5">
    <source>
        <dbReference type="ARBA" id="ARBA00023136"/>
    </source>
</evidence>
<dbReference type="GO" id="GO:0072598">
    <property type="term" value="P:protein localization to chloroplast"/>
    <property type="evidence" value="ECO:0007669"/>
    <property type="project" value="TreeGrafter"/>
</dbReference>
<dbReference type="InterPro" id="IPR028055">
    <property type="entry name" value="YidC/Oxa/ALB_C"/>
</dbReference>
<organism evidence="9 10">
    <name type="scientific">Pycnococcus provasolii</name>
    <dbReference type="NCBI Taxonomy" id="41880"/>
    <lineage>
        <taxon>Eukaryota</taxon>
        <taxon>Viridiplantae</taxon>
        <taxon>Chlorophyta</taxon>
        <taxon>Pseudoscourfieldiophyceae</taxon>
        <taxon>Pseudoscourfieldiales</taxon>
        <taxon>Pycnococcaceae</taxon>
        <taxon>Pycnococcus</taxon>
    </lineage>
</organism>
<dbReference type="PANTHER" id="PTHR12428">
    <property type="entry name" value="OXA1"/>
    <property type="match status" value="1"/>
</dbReference>
<accession>A0A830H504</accession>
<dbReference type="Pfam" id="PF02096">
    <property type="entry name" value="60KD_IMP"/>
    <property type="match status" value="1"/>
</dbReference>
<evidence type="ECO:0000256" key="2">
    <source>
        <dbReference type="ARBA" id="ARBA00010583"/>
    </source>
</evidence>
<name>A0A830H504_9CHLO</name>
<evidence type="ECO:0000313" key="10">
    <source>
        <dbReference type="Proteomes" id="UP000660262"/>
    </source>
</evidence>
<dbReference type="GO" id="GO:0009535">
    <property type="term" value="C:chloroplast thylakoid membrane"/>
    <property type="evidence" value="ECO:0007669"/>
    <property type="project" value="TreeGrafter"/>
</dbReference>
<keyword evidence="4" id="KW-1133">Transmembrane helix</keyword>
<evidence type="ECO:0000256" key="3">
    <source>
        <dbReference type="ARBA" id="ARBA00022692"/>
    </source>
</evidence>
<evidence type="ECO:0000313" key="9">
    <source>
        <dbReference type="EMBL" id="GHP02125.1"/>
    </source>
</evidence>
<dbReference type="AlphaFoldDB" id="A0A830H504"/>
<keyword evidence="10" id="KW-1185">Reference proteome</keyword>
<feature type="region of interest" description="Disordered" evidence="7">
    <location>
        <begin position="1"/>
        <end position="36"/>
    </location>
</feature>
<dbReference type="GO" id="GO:0051205">
    <property type="term" value="P:protein insertion into membrane"/>
    <property type="evidence" value="ECO:0007669"/>
    <property type="project" value="TreeGrafter"/>
</dbReference>
<feature type="domain" description="Membrane insertase YidC/Oxa/ALB C-terminal" evidence="8">
    <location>
        <begin position="137"/>
        <end position="391"/>
    </location>
</feature>
<dbReference type="EMBL" id="BNJQ01000002">
    <property type="protein sequence ID" value="GHP02125.1"/>
    <property type="molecule type" value="Genomic_DNA"/>
</dbReference>
<dbReference type="InterPro" id="IPR001708">
    <property type="entry name" value="YidC/ALB3/OXA1/COX18"/>
</dbReference>
<dbReference type="NCBIfam" id="TIGR03592">
    <property type="entry name" value="yidC_oxa1_cterm"/>
    <property type="match status" value="1"/>
</dbReference>
<evidence type="ECO:0000256" key="7">
    <source>
        <dbReference type="SAM" id="MobiDB-lite"/>
    </source>
</evidence>